<evidence type="ECO:0000256" key="1">
    <source>
        <dbReference type="SAM" id="Phobius"/>
    </source>
</evidence>
<protein>
    <recommendedName>
        <fullName evidence="4">1,4-alpha-glucan branching protein</fullName>
    </recommendedName>
</protein>
<dbReference type="InterPro" id="IPR022604">
    <property type="entry name" value="DUF2955"/>
</dbReference>
<keyword evidence="1" id="KW-0472">Membrane</keyword>
<feature type="transmembrane region" description="Helical" evidence="1">
    <location>
        <begin position="30"/>
        <end position="48"/>
    </location>
</feature>
<dbReference type="EMBL" id="LAPT01000029">
    <property type="protein sequence ID" value="PXF31932.1"/>
    <property type="molecule type" value="Genomic_DNA"/>
</dbReference>
<feature type="transmembrane region" description="Helical" evidence="1">
    <location>
        <begin position="55"/>
        <end position="73"/>
    </location>
</feature>
<feature type="transmembrane region" description="Helical" evidence="1">
    <location>
        <begin position="298"/>
        <end position="323"/>
    </location>
</feature>
<feature type="transmembrane region" description="Helical" evidence="1">
    <location>
        <begin position="273"/>
        <end position="292"/>
    </location>
</feature>
<organism evidence="2 3">
    <name type="scientific">Pokkaliibacter plantistimulans</name>
    <dbReference type="NCBI Taxonomy" id="1635171"/>
    <lineage>
        <taxon>Bacteria</taxon>
        <taxon>Pseudomonadati</taxon>
        <taxon>Pseudomonadota</taxon>
        <taxon>Gammaproteobacteria</taxon>
        <taxon>Oceanospirillales</taxon>
        <taxon>Balneatrichaceae</taxon>
        <taxon>Pokkaliibacter</taxon>
    </lineage>
</organism>
<evidence type="ECO:0008006" key="4">
    <source>
        <dbReference type="Google" id="ProtNLM"/>
    </source>
</evidence>
<gene>
    <name evidence="2" type="ORF">WH50_07470</name>
</gene>
<evidence type="ECO:0000313" key="3">
    <source>
        <dbReference type="Proteomes" id="UP000248090"/>
    </source>
</evidence>
<dbReference type="InterPro" id="IPR016926">
    <property type="entry name" value="UCP029594"/>
</dbReference>
<name>A0ABX5LZ15_9GAMM</name>
<sequence>MINSLDHLNKVLRIAFGASLGLIICKVADLDSWGVFYTIVPILLLGLVPRINRFVALQALASPLFGEVVLFGYNLCDNHPFLATPLIFMVFLFTFYCMAKGPLFLFGAMSTINNSVFLHFASYPDADFSVMSWANVLSTVVGLVICALVLWWFPVHQAPAAPPRIAKPTHQVIHQTLLGASVATTSFVLFQIADLRDSLSAQATSVLILFPMTLSGVLDSGMKRAKGVMLGSSYAIVAQLLLYTYYQNLTLSVLVFFIGLLLFARVQHLEGPGSGVAFGGMTTLGIIFGQYLKADQDLIYSALYRISSVTVAVLLTLTAVYFFHGLLNRFQTTRYVVN</sequence>
<comment type="caution">
    <text evidence="2">The sequence shown here is derived from an EMBL/GenBank/DDBJ whole genome shotgun (WGS) entry which is preliminary data.</text>
</comment>
<reference evidence="2 3" key="1">
    <citation type="submission" date="2015-03" db="EMBL/GenBank/DDBJ databases">
        <authorList>
            <person name="Krishnan R."/>
            <person name="Midha S."/>
            <person name="Patil P.B."/>
            <person name="Rameshkumar N."/>
        </authorList>
    </citation>
    <scope>NUCLEOTIDE SEQUENCE [LARGE SCALE GENOMIC DNA]</scope>
    <source>
        <strain evidence="2 3">L1E11</strain>
    </source>
</reference>
<dbReference type="Pfam" id="PF11168">
    <property type="entry name" value="DUF2955"/>
    <property type="match status" value="1"/>
</dbReference>
<dbReference type="PIRSF" id="PIRSF029594">
    <property type="entry name" value="UCP029594"/>
    <property type="match status" value="1"/>
</dbReference>
<evidence type="ECO:0000313" key="2">
    <source>
        <dbReference type="EMBL" id="PXF31932.1"/>
    </source>
</evidence>
<accession>A0ABX5LZ15</accession>
<feature type="transmembrane region" description="Helical" evidence="1">
    <location>
        <begin position="133"/>
        <end position="155"/>
    </location>
</feature>
<dbReference type="RefSeq" id="WP_110186759.1">
    <property type="nucleotide sequence ID" value="NZ_CP177354.1"/>
</dbReference>
<feature type="transmembrane region" description="Helical" evidence="1">
    <location>
        <begin position="176"/>
        <end position="193"/>
    </location>
</feature>
<dbReference type="Proteomes" id="UP000248090">
    <property type="component" value="Unassembled WGS sequence"/>
</dbReference>
<feature type="transmembrane region" description="Helical" evidence="1">
    <location>
        <begin position="249"/>
        <end position="266"/>
    </location>
</feature>
<proteinExistence type="predicted"/>
<keyword evidence="1" id="KW-1133">Transmembrane helix</keyword>
<keyword evidence="1" id="KW-0812">Transmembrane</keyword>
<keyword evidence="3" id="KW-1185">Reference proteome</keyword>
<feature type="transmembrane region" description="Helical" evidence="1">
    <location>
        <begin position="199"/>
        <end position="218"/>
    </location>
</feature>